<dbReference type="Proteomes" id="UP000196759">
    <property type="component" value="Chromosome"/>
</dbReference>
<sequence length="152" mass="17319">MKKIILFSFLILGAVSFSALELDTDKIQKKNLQITVQDEVVVTLEKSEKDYEESIFYILGKENETAKDISQATVKTALKSQKVISSYETEKVYVVKFKEMGSGIISYSVVDKQITTKGWYVGIIFVPKKELSESELNKTFNNLLDEARNFIK</sequence>
<proteinExistence type="predicted"/>
<dbReference type="RefSeq" id="WP_088337881.1">
    <property type="nucleotide sequence ID" value="NZ_CP021934.1"/>
</dbReference>
<keyword evidence="3" id="KW-1185">Reference proteome</keyword>
<feature type="signal peptide" evidence="1">
    <location>
        <begin position="1"/>
        <end position="19"/>
    </location>
</feature>
<evidence type="ECO:0000313" key="2">
    <source>
        <dbReference type="EMBL" id="ASC03904.1"/>
    </source>
</evidence>
<name>A0A1Z3CJV3_FUSNP</name>
<keyword evidence="1" id="KW-0732">Signal</keyword>
<gene>
    <name evidence="2" type="ORF">CBG50_12040</name>
</gene>
<organism evidence="2 3">
    <name type="scientific">Fusobacterium nucleatum subsp. polymorphum</name>
    <name type="common">Fusobacterium polymorphum</name>
    <dbReference type="NCBI Taxonomy" id="76857"/>
    <lineage>
        <taxon>Bacteria</taxon>
        <taxon>Fusobacteriati</taxon>
        <taxon>Fusobacteriota</taxon>
        <taxon>Fusobacteriia</taxon>
        <taxon>Fusobacteriales</taxon>
        <taxon>Fusobacteriaceae</taxon>
        <taxon>Fusobacterium</taxon>
    </lineage>
</organism>
<reference evidence="2 3" key="1">
    <citation type="submission" date="2017-06" db="EMBL/GenBank/DDBJ databases">
        <title>Draft genome sequence of Fusobacterium nucleatum subsp. polymorphum KCOM 1260 (=ChDC F218).</title>
        <authorList>
            <person name="Kook J.-K."/>
            <person name="Park S.-N."/>
            <person name="Lim Y.K."/>
            <person name="Roh H."/>
        </authorList>
    </citation>
    <scope>NUCLEOTIDE SEQUENCE [LARGE SCALE GENOMIC DNA]</scope>
    <source>
        <strain evidence="3">KCOM 1260 (ChDC F218)</strain>
    </source>
</reference>
<dbReference type="EMBL" id="CP021934">
    <property type="protein sequence ID" value="ASC03904.1"/>
    <property type="molecule type" value="Genomic_DNA"/>
</dbReference>
<accession>A0A1Z3CJV3</accession>
<protein>
    <submittedName>
        <fullName evidence="2">Uncharacterized protein</fullName>
    </submittedName>
</protein>
<dbReference type="AlphaFoldDB" id="A0A1Z3CJV3"/>
<evidence type="ECO:0000313" key="3">
    <source>
        <dbReference type="Proteomes" id="UP000196759"/>
    </source>
</evidence>
<feature type="chain" id="PRO_5012961245" evidence="1">
    <location>
        <begin position="20"/>
        <end position="152"/>
    </location>
</feature>
<evidence type="ECO:0000256" key="1">
    <source>
        <dbReference type="SAM" id="SignalP"/>
    </source>
</evidence>